<feature type="coiled-coil region" evidence="1">
    <location>
        <begin position="480"/>
        <end position="507"/>
    </location>
</feature>
<feature type="coiled-coil region" evidence="1">
    <location>
        <begin position="406"/>
        <end position="440"/>
    </location>
</feature>
<feature type="compositionally biased region" description="Pro residues" evidence="2">
    <location>
        <begin position="150"/>
        <end position="159"/>
    </location>
</feature>
<evidence type="ECO:0000256" key="2">
    <source>
        <dbReference type="SAM" id="MobiDB-lite"/>
    </source>
</evidence>
<evidence type="ECO:0000313" key="4">
    <source>
        <dbReference type="Proteomes" id="UP001165085"/>
    </source>
</evidence>
<name>A0A9W7AX79_9STRA</name>
<feature type="region of interest" description="Disordered" evidence="2">
    <location>
        <begin position="691"/>
        <end position="710"/>
    </location>
</feature>
<feature type="region of interest" description="Disordered" evidence="2">
    <location>
        <begin position="265"/>
        <end position="308"/>
    </location>
</feature>
<accession>A0A9W7AX79</accession>
<dbReference type="AlphaFoldDB" id="A0A9W7AX79"/>
<evidence type="ECO:0000256" key="1">
    <source>
        <dbReference type="SAM" id="Coils"/>
    </source>
</evidence>
<feature type="region of interest" description="Disordered" evidence="2">
    <location>
        <begin position="1"/>
        <end position="164"/>
    </location>
</feature>
<feature type="coiled-coil region" evidence="1">
    <location>
        <begin position="204"/>
        <end position="248"/>
    </location>
</feature>
<dbReference type="OrthoDB" id="10443717at2759"/>
<organism evidence="3 4">
    <name type="scientific">Triparma strigata</name>
    <dbReference type="NCBI Taxonomy" id="1606541"/>
    <lineage>
        <taxon>Eukaryota</taxon>
        <taxon>Sar</taxon>
        <taxon>Stramenopiles</taxon>
        <taxon>Ochrophyta</taxon>
        <taxon>Bolidophyceae</taxon>
        <taxon>Parmales</taxon>
        <taxon>Triparmaceae</taxon>
        <taxon>Triparma</taxon>
    </lineage>
</organism>
<feature type="compositionally biased region" description="Basic residues" evidence="2">
    <location>
        <begin position="132"/>
        <end position="143"/>
    </location>
</feature>
<comment type="caution">
    <text evidence="3">The sequence shown here is derived from an EMBL/GenBank/DDBJ whole genome shotgun (WGS) entry which is preliminary data.</text>
</comment>
<feature type="compositionally biased region" description="Low complexity" evidence="2">
    <location>
        <begin position="24"/>
        <end position="34"/>
    </location>
</feature>
<feature type="compositionally biased region" description="Polar residues" evidence="2">
    <location>
        <begin position="53"/>
        <end position="89"/>
    </location>
</feature>
<feature type="compositionally biased region" description="Acidic residues" evidence="2">
    <location>
        <begin position="1"/>
        <end position="21"/>
    </location>
</feature>
<sequence>MSDAEDSSSDYEEDFDLDESLGESNTSSIINTTSKPLSVKTSQSDNKKYRPDSNPNNTNELQPVLSTRSAAVENSNIGSVSFASGSPKSRASKVTGGSSARDAGSTKRRGEAGRSGETYSDTFTNDSDSRASSRKAAQRKQSPRRTVEAPTPPPPPNPNPASVVLPQHIVALRSEVQKVSKSGDKGQLLLALSQLERAMLQYKSNTLNAQMEKAKRAREKQARAEARRANHHREMHALKKEAAEKSKEHSKLLIDNERLRHELESARAMQESESSKCKGLQKLADERKKEVQRQSEESERLEGKVKELQTSLDKSKAVVEEQGQSIKQHESQIAVMEKQLTITVEQLPARQSDIIKREEERLKRWEERLQDAEVKVNMSQADIDMRRDRAREEIKTESQEATARGLAEVEIARRKLNQAVEEFEQDRRNLRSSISKVEAEQDAKFRAFNAERLEFESRVKKFKEEKLKFEIEKTMFEPSMIELQGKKAEAEKVAEELRDGKASLELLDSKVRREFLRLDEKEKDLEIREYHNNGKEQTLAIKDKEHNRQSIQLSQQLTNLQQARLQVHEQQLAVSKEVSEVKRALIQLRGLEGRVNLGRNNTQSSMNSMMVVVPNQGYQNENSNENSNEHIQVEEFTPSSATKLQSIDALERAIHRCSASLDELTLRSRSALNDISVPTKAVATVAGIGPSIPIPTPTPEPTTTTGTTTSGGIGNVLASANMKLGARQILGSHASVTFSSQASFAAQRMKQSALSNM</sequence>
<keyword evidence="1" id="KW-0175">Coiled coil</keyword>
<dbReference type="EMBL" id="BRXY01000247">
    <property type="protein sequence ID" value="GMH80631.1"/>
    <property type="molecule type" value="Genomic_DNA"/>
</dbReference>
<keyword evidence="4" id="KW-1185">Reference proteome</keyword>
<feature type="compositionally biased region" description="Basic and acidic residues" evidence="2">
    <location>
        <begin position="104"/>
        <end position="114"/>
    </location>
</feature>
<dbReference type="Proteomes" id="UP001165085">
    <property type="component" value="Unassembled WGS sequence"/>
</dbReference>
<reference evidence="4" key="1">
    <citation type="journal article" date="2023" name="Commun. Biol.">
        <title>Genome analysis of Parmales, the sister group of diatoms, reveals the evolutionary specialization of diatoms from phago-mixotrophs to photoautotrophs.</title>
        <authorList>
            <person name="Ban H."/>
            <person name="Sato S."/>
            <person name="Yoshikawa S."/>
            <person name="Yamada K."/>
            <person name="Nakamura Y."/>
            <person name="Ichinomiya M."/>
            <person name="Sato N."/>
            <person name="Blanc-Mathieu R."/>
            <person name="Endo H."/>
            <person name="Kuwata A."/>
            <person name="Ogata H."/>
        </authorList>
    </citation>
    <scope>NUCLEOTIDE SEQUENCE [LARGE SCALE GENOMIC DNA]</scope>
    <source>
        <strain evidence="4">NIES 3701</strain>
    </source>
</reference>
<protein>
    <submittedName>
        <fullName evidence="3">Uncharacterized protein</fullName>
    </submittedName>
</protein>
<feature type="compositionally biased region" description="Polar residues" evidence="2">
    <location>
        <begin position="35"/>
        <end position="44"/>
    </location>
</feature>
<feature type="compositionally biased region" description="Basic and acidic residues" evidence="2">
    <location>
        <begin position="283"/>
        <end position="308"/>
    </location>
</feature>
<gene>
    <name evidence="3" type="ORF">TrST_g640</name>
</gene>
<proteinExistence type="predicted"/>
<evidence type="ECO:0000313" key="3">
    <source>
        <dbReference type="EMBL" id="GMH80631.1"/>
    </source>
</evidence>